<keyword evidence="3" id="KW-1133">Transmembrane helix</keyword>
<dbReference type="GO" id="GO:0016020">
    <property type="term" value="C:membrane"/>
    <property type="evidence" value="ECO:0007669"/>
    <property type="project" value="InterPro"/>
</dbReference>
<feature type="transmembrane region" description="Helical" evidence="3">
    <location>
        <begin position="76"/>
        <end position="108"/>
    </location>
</feature>
<dbReference type="Pfam" id="PF00015">
    <property type="entry name" value="MCPsignal"/>
    <property type="match status" value="1"/>
</dbReference>
<evidence type="ECO:0000313" key="6">
    <source>
        <dbReference type="Proteomes" id="UP000678228"/>
    </source>
</evidence>
<protein>
    <recommendedName>
        <fullName evidence="4">Methyl-accepting transducer domain-containing protein</fullName>
    </recommendedName>
</protein>
<evidence type="ECO:0000256" key="2">
    <source>
        <dbReference type="PROSITE-ProRule" id="PRU00284"/>
    </source>
</evidence>
<evidence type="ECO:0000256" key="1">
    <source>
        <dbReference type="ARBA" id="ARBA00023224"/>
    </source>
</evidence>
<dbReference type="PANTHER" id="PTHR32089:SF112">
    <property type="entry name" value="LYSOZYME-LIKE PROTEIN-RELATED"/>
    <property type="match status" value="1"/>
</dbReference>
<dbReference type="GO" id="GO:0007165">
    <property type="term" value="P:signal transduction"/>
    <property type="evidence" value="ECO:0007669"/>
    <property type="project" value="UniProtKB-KW"/>
</dbReference>
<keyword evidence="3" id="KW-0472">Membrane</keyword>
<dbReference type="SMART" id="SM00283">
    <property type="entry name" value="MA"/>
    <property type="match status" value="1"/>
</dbReference>
<dbReference type="RefSeq" id="WP_210598523.1">
    <property type="nucleotide sequence ID" value="NZ_JAGKSQ010000007.1"/>
</dbReference>
<keyword evidence="1 2" id="KW-0807">Transducer</keyword>
<sequence length="491" mass="54262">MNQVQQMLMEDRKSKNILMYSVFAISLALAFVKALVTKDSTGSIFFGSELAIFSLLFISCTKFFKGERLFPYITVILVNIFSVVGLYVTGGSWSIVIVTFFLAILSVVPFDKKIFTIGFTLGLLNLLLTISKQGPTVSTLKETAPTVILTYILAGAILFILIHLSNKQQSNIKNLLVETENNANEQKVKKEELQRDMSSILHGVTNANENIQSNLRAQAEMKVGINEVATGSQFQSEEIYRVTENAQTSHEIMAKLQNLMSELTTETKQTKEVATKGEAKVALFNKDVQDIHSFISDLNQTFIELSKKIQETNTFSDSIKQISGQTNLLALNASIEAARAGEAGKGFSVVAEEIRKLAELTNQTAENITSNLDQVNNDNMTTLEKMSSSEQRVTSMLDSSKEVAHYFDQLKLMFQKINANTVETEQFSKEVVLNTLDVQKSTSELAAIIEEASASLEQMNATVETLTKDSESIAQAMNETATKANSIINSQ</sequence>
<dbReference type="Proteomes" id="UP000678228">
    <property type="component" value="Unassembled WGS sequence"/>
</dbReference>
<evidence type="ECO:0000313" key="5">
    <source>
        <dbReference type="EMBL" id="MBP3952667.1"/>
    </source>
</evidence>
<keyword evidence="3" id="KW-0812">Transmembrane</keyword>
<feature type="transmembrane region" description="Helical" evidence="3">
    <location>
        <begin position="143"/>
        <end position="164"/>
    </location>
</feature>
<dbReference type="SUPFAM" id="SSF58104">
    <property type="entry name" value="Methyl-accepting chemotaxis protein (MCP) signaling domain"/>
    <property type="match status" value="1"/>
</dbReference>
<proteinExistence type="predicted"/>
<feature type="domain" description="Methyl-accepting transducer" evidence="4">
    <location>
        <begin position="210"/>
        <end position="460"/>
    </location>
</feature>
<keyword evidence="6" id="KW-1185">Reference proteome</keyword>
<feature type="transmembrane region" description="Helical" evidence="3">
    <location>
        <begin position="17"/>
        <end position="36"/>
    </location>
</feature>
<dbReference type="PANTHER" id="PTHR32089">
    <property type="entry name" value="METHYL-ACCEPTING CHEMOTAXIS PROTEIN MCPB"/>
    <property type="match status" value="1"/>
</dbReference>
<dbReference type="PROSITE" id="PS50111">
    <property type="entry name" value="CHEMOTAXIS_TRANSDUC_2"/>
    <property type="match status" value="1"/>
</dbReference>
<organism evidence="5 6">
    <name type="scientific">Halalkalibacter suaedae</name>
    <dbReference type="NCBI Taxonomy" id="2822140"/>
    <lineage>
        <taxon>Bacteria</taxon>
        <taxon>Bacillati</taxon>
        <taxon>Bacillota</taxon>
        <taxon>Bacilli</taxon>
        <taxon>Bacillales</taxon>
        <taxon>Bacillaceae</taxon>
        <taxon>Halalkalibacter</taxon>
    </lineage>
</organism>
<dbReference type="Gene3D" id="1.10.287.950">
    <property type="entry name" value="Methyl-accepting chemotaxis protein"/>
    <property type="match status" value="1"/>
</dbReference>
<dbReference type="InterPro" id="IPR004089">
    <property type="entry name" value="MCPsignal_dom"/>
</dbReference>
<gene>
    <name evidence="5" type="ORF">J7W16_16220</name>
</gene>
<evidence type="ECO:0000259" key="4">
    <source>
        <dbReference type="PROSITE" id="PS50111"/>
    </source>
</evidence>
<dbReference type="EMBL" id="JAGKSQ010000007">
    <property type="protein sequence ID" value="MBP3952667.1"/>
    <property type="molecule type" value="Genomic_DNA"/>
</dbReference>
<name>A0A940WXT9_9BACI</name>
<feature type="transmembrane region" description="Helical" evidence="3">
    <location>
        <begin position="114"/>
        <end position="131"/>
    </location>
</feature>
<comment type="caution">
    <text evidence="5">The sequence shown here is derived from an EMBL/GenBank/DDBJ whole genome shotgun (WGS) entry which is preliminary data.</text>
</comment>
<evidence type="ECO:0000256" key="3">
    <source>
        <dbReference type="SAM" id="Phobius"/>
    </source>
</evidence>
<dbReference type="AlphaFoldDB" id="A0A940WXT9"/>
<accession>A0A940WXT9</accession>
<reference evidence="5" key="1">
    <citation type="submission" date="2021-03" db="EMBL/GenBank/DDBJ databases">
        <title>Bacillus suaedae sp. nov., isolated from Suaeda aralocaspica.</title>
        <authorList>
            <person name="Lei R.F.R."/>
        </authorList>
    </citation>
    <scope>NUCLEOTIDE SEQUENCE</scope>
    <source>
        <strain evidence="5">YZJH907-2</strain>
    </source>
</reference>
<feature type="transmembrane region" description="Helical" evidence="3">
    <location>
        <begin position="42"/>
        <end position="64"/>
    </location>
</feature>